<reference evidence="1 2" key="1">
    <citation type="journal article" date="2018" name="Sci. Rep.">
        <title>Genomic signatures of local adaptation to the degree of environmental predictability in rotifers.</title>
        <authorList>
            <person name="Franch-Gras L."/>
            <person name="Hahn C."/>
            <person name="Garcia-Roger E.M."/>
            <person name="Carmona M.J."/>
            <person name="Serra M."/>
            <person name="Gomez A."/>
        </authorList>
    </citation>
    <scope>NUCLEOTIDE SEQUENCE [LARGE SCALE GENOMIC DNA]</scope>
    <source>
        <strain evidence="1">HYR1</strain>
    </source>
</reference>
<comment type="caution">
    <text evidence="1">The sequence shown here is derived from an EMBL/GenBank/DDBJ whole genome shotgun (WGS) entry which is preliminary data.</text>
</comment>
<evidence type="ECO:0000313" key="2">
    <source>
        <dbReference type="Proteomes" id="UP000276133"/>
    </source>
</evidence>
<gene>
    <name evidence="1" type="ORF">BpHYR1_045867</name>
</gene>
<name>A0A3M7QUN7_BRAPC</name>
<organism evidence="1 2">
    <name type="scientific">Brachionus plicatilis</name>
    <name type="common">Marine rotifer</name>
    <name type="synonym">Brachionus muelleri</name>
    <dbReference type="NCBI Taxonomy" id="10195"/>
    <lineage>
        <taxon>Eukaryota</taxon>
        <taxon>Metazoa</taxon>
        <taxon>Spiralia</taxon>
        <taxon>Gnathifera</taxon>
        <taxon>Rotifera</taxon>
        <taxon>Eurotatoria</taxon>
        <taxon>Monogononta</taxon>
        <taxon>Pseudotrocha</taxon>
        <taxon>Ploima</taxon>
        <taxon>Brachionidae</taxon>
        <taxon>Brachionus</taxon>
    </lineage>
</organism>
<sequence length="77" mass="8883">MFALVMLRVSTSSAFQFPAVRLVEKLKQTTLFRTSCLFRGFPFIVGFASHLNPFGHQGYCKVKIEDLLIFLNHKIFK</sequence>
<dbReference type="AlphaFoldDB" id="A0A3M7QUN7"/>
<evidence type="ECO:0000313" key="1">
    <source>
        <dbReference type="EMBL" id="RNA14791.1"/>
    </source>
</evidence>
<dbReference type="EMBL" id="REGN01005107">
    <property type="protein sequence ID" value="RNA14791.1"/>
    <property type="molecule type" value="Genomic_DNA"/>
</dbReference>
<accession>A0A3M7QUN7</accession>
<proteinExistence type="predicted"/>
<protein>
    <submittedName>
        <fullName evidence="1">Uncharacterized protein</fullName>
    </submittedName>
</protein>
<keyword evidence="2" id="KW-1185">Reference proteome</keyword>
<dbReference type="Proteomes" id="UP000276133">
    <property type="component" value="Unassembled WGS sequence"/>
</dbReference>